<comment type="caution">
    <text evidence="21">The sequence shown here is derived from an EMBL/GenBank/DDBJ whole genome shotgun (WGS) entry which is preliminary data.</text>
</comment>
<keyword evidence="4" id="KW-1003">Cell membrane</keyword>
<dbReference type="Gene3D" id="1.10.287.130">
    <property type="match status" value="1"/>
</dbReference>
<evidence type="ECO:0000256" key="8">
    <source>
        <dbReference type="ARBA" id="ARBA00022692"/>
    </source>
</evidence>
<evidence type="ECO:0000313" key="22">
    <source>
        <dbReference type="Proteomes" id="UP000310760"/>
    </source>
</evidence>
<evidence type="ECO:0000259" key="19">
    <source>
        <dbReference type="PROSITE" id="PS50110"/>
    </source>
</evidence>
<dbReference type="SUPFAM" id="SSF55874">
    <property type="entry name" value="ATPase domain of HSP90 chaperone/DNA topoisomerase II/histidine kinase"/>
    <property type="match status" value="1"/>
</dbReference>
<dbReference type="SMART" id="SM00387">
    <property type="entry name" value="HATPase_c"/>
    <property type="match status" value="1"/>
</dbReference>
<dbReference type="GO" id="GO:0000155">
    <property type="term" value="F:phosphorelay sensor kinase activity"/>
    <property type="evidence" value="ECO:0007669"/>
    <property type="project" value="InterPro"/>
</dbReference>
<dbReference type="SUPFAM" id="SSF47384">
    <property type="entry name" value="Homodimeric domain of signal transducing histidine kinase"/>
    <property type="match status" value="1"/>
</dbReference>
<keyword evidence="15" id="KW-0175">Coiled coil</keyword>
<evidence type="ECO:0000256" key="7">
    <source>
        <dbReference type="ARBA" id="ARBA00022679"/>
    </source>
</evidence>
<dbReference type="Pfam" id="PF02518">
    <property type="entry name" value="HATPase_c"/>
    <property type="match status" value="1"/>
</dbReference>
<dbReference type="Pfam" id="PF00512">
    <property type="entry name" value="HisKA"/>
    <property type="match status" value="1"/>
</dbReference>
<keyword evidence="7" id="KW-0808">Transferase</keyword>
<dbReference type="PRINTS" id="PR00344">
    <property type="entry name" value="BCTRLSENSOR"/>
</dbReference>
<dbReference type="SMART" id="SM00388">
    <property type="entry name" value="HisKA"/>
    <property type="match status" value="1"/>
</dbReference>
<protein>
    <recommendedName>
        <fullName evidence="3">histidine kinase</fullName>
        <ecNumber evidence="3">2.7.13.3</ecNumber>
    </recommendedName>
</protein>
<evidence type="ECO:0000256" key="6">
    <source>
        <dbReference type="ARBA" id="ARBA00022553"/>
    </source>
</evidence>
<keyword evidence="11 17" id="KW-1133">Transmembrane helix</keyword>
<dbReference type="InterPro" id="IPR036641">
    <property type="entry name" value="HPT_dom_sf"/>
</dbReference>
<evidence type="ECO:0000256" key="3">
    <source>
        <dbReference type="ARBA" id="ARBA00012438"/>
    </source>
</evidence>
<dbReference type="Gene3D" id="3.40.50.2300">
    <property type="match status" value="1"/>
</dbReference>
<dbReference type="Pfam" id="PF00072">
    <property type="entry name" value="Response_reg"/>
    <property type="match status" value="1"/>
</dbReference>
<dbReference type="InterPro" id="IPR005467">
    <property type="entry name" value="His_kinase_dom"/>
</dbReference>
<feature type="transmembrane region" description="Helical" evidence="17">
    <location>
        <begin position="12"/>
        <end position="31"/>
    </location>
</feature>
<dbReference type="Gene3D" id="1.20.120.160">
    <property type="entry name" value="HPT domain"/>
    <property type="match status" value="1"/>
</dbReference>
<keyword evidence="6 14" id="KW-0597">Phosphoprotein</keyword>
<dbReference type="AlphaFoldDB" id="A0A4S2FQL7"/>
<dbReference type="EC" id="2.7.13.3" evidence="3"/>
<dbReference type="InterPro" id="IPR036097">
    <property type="entry name" value="HisK_dim/P_sf"/>
</dbReference>
<dbReference type="PANTHER" id="PTHR43047:SF72">
    <property type="entry name" value="OSMOSENSING HISTIDINE PROTEIN KINASE SLN1"/>
    <property type="match status" value="1"/>
</dbReference>
<keyword evidence="8 17" id="KW-0812">Transmembrane</keyword>
<evidence type="ECO:0000313" key="21">
    <source>
        <dbReference type="EMBL" id="TGY71382.1"/>
    </source>
</evidence>
<evidence type="ECO:0000256" key="15">
    <source>
        <dbReference type="SAM" id="Coils"/>
    </source>
</evidence>
<dbReference type="InterPro" id="IPR004358">
    <property type="entry name" value="Sig_transdc_His_kin-like_C"/>
</dbReference>
<feature type="region of interest" description="Disordered" evidence="16">
    <location>
        <begin position="561"/>
        <end position="597"/>
    </location>
</feature>
<dbReference type="InterPro" id="IPR036890">
    <property type="entry name" value="HATPase_C_sf"/>
</dbReference>
<evidence type="ECO:0000256" key="9">
    <source>
        <dbReference type="ARBA" id="ARBA00022777"/>
    </source>
</evidence>
<dbReference type="GO" id="GO:0005886">
    <property type="term" value="C:plasma membrane"/>
    <property type="evidence" value="ECO:0007669"/>
    <property type="project" value="UniProtKB-SubCell"/>
</dbReference>
<evidence type="ECO:0000256" key="12">
    <source>
        <dbReference type="ARBA" id="ARBA00023136"/>
    </source>
</evidence>
<feature type="modified residue" description="4-aspartylphosphate" evidence="14">
    <location>
        <position position="650"/>
    </location>
</feature>
<keyword evidence="9" id="KW-0418">Kinase</keyword>
<accession>A0A4S2FQL7</accession>
<dbReference type="PROSITE" id="PS50894">
    <property type="entry name" value="HPT"/>
    <property type="match status" value="1"/>
</dbReference>
<keyword evidence="12 17" id="KW-0472">Membrane</keyword>
<feature type="coiled-coil region" evidence="15">
    <location>
        <begin position="259"/>
        <end position="286"/>
    </location>
</feature>
<dbReference type="EMBL" id="SRYJ01000012">
    <property type="protein sequence ID" value="TGY71382.1"/>
    <property type="molecule type" value="Genomic_DNA"/>
</dbReference>
<dbReference type="SUPFAM" id="SSF52172">
    <property type="entry name" value="CheY-like"/>
    <property type="match status" value="1"/>
</dbReference>
<proteinExistence type="predicted"/>
<evidence type="ECO:0000256" key="11">
    <source>
        <dbReference type="ARBA" id="ARBA00022989"/>
    </source>
</evidence>
<evidence type="ECO:0000259" key="20">
    <source>
        <dbReference type="PROSITE" id="PS50894"/>
    </source>
</evidence>
<dbReference type="InterPro" id="IPR003661">
    <property type="entry name" value="HisK_dim/P_dom"/>
</dbReference>
<dbReference type="InterPro" id="IPR011006">
    <property type="entry name" value="CheY-like_superfamily"/>
</dbReference>
<evidence type="ECO:0000256" key="5">
    <source>
        <dbReference type="ARBA" id="ARBA00022519"/>
    </source>
</evidence>
<reference evidence="21 22" key="1">
    <citation type="submission" date="2019-04" db="EMBL/GenBank/DDBJ databases">
        <title>Microbes associate with the intestines of laboratory mice.</title>
        <authorList>
            <person name="Navarre W."/>
            <person name="Wong E."/>
            <person name="Huang K."/>
            <person name="Tropini C."/>
            <person name="Ng K."/>
            <person name="Yu B."/>
        </authorList>
    </citation>
    <scope>NUCLEOTIDE SEQUENCE [LARGE SCALE GENOMIC DNA]</scope>
    <source>
        <strain evidence="21 22">NM22_B1</strain>
    </source>
</reference>
<dbReference type="FunFam" id="1.10.287.130:FF:000120">
    <property type="entry name" value="RteA, two-component system histidine kinase, with response regulator receiver domain"/>
    <property type="match status" value="1"/>
</dbReference>
<evidence type="ECO:0000256" key="1">
    <source>
        <dbReference type="ARBA" id="ARBA00000085"/>
    </source>
</evidence>
<evidence type="ECO:0000256" key="13">
    <source>
        <dbReference type="PROSITE-ProRule" id="PRU00110"/>
    </source>
</evidence>
<dbReference type="CDD" id="cd17546">
    <property type="entry name" value="REC_hyHK_CKI1_RcsC-like"/>
    <property type="match status" value="1"/>
</dbReference>
<evidence type="ECO:0000256" key="10">
    <source>
        <dbReference type="ARBA" id="ARBA00022840"/>
    </source>
</evidence>
<dbReference type="Gene3D" id="3.30.565.10">
    <property type="entry name" value="Histidine kinase-like ATPase, C-terminal domain"/>
    <property type="match status" value="1"/>
</dbReference>
<feature type="domain" description="Response regulatory" evidence="19">
    <location>
        <begin position="601"/>
        <end position="718"/>
    </location>
</feature>
<evidence type="ECO:0000256" key="16">
    <source>
        <dbReference type="SAM" id="MobiDB-lite"/>
    </source>
</evidence>
<feature type="transmembrane region" description="Helical" evidence="17">
    <location>
        <begin position="292"/>
        <end position="311"/>
    </location>
</feature>
<dbReference type="FunFam" id="3.30.565.10:FF:000010">
    <property type="entry name" value="Sensor histidine kinase RcsC"/>
    <property type="match status" value="1"/>
</dbReference>
<dbReference type="Proteomes" id="UP000310760">
    <property type="component" value="Unassembled WGS sequence"/>
</dbReference>
<dbReference type="PROSITE" id="PS50109">
    <property type="entry name" value="HIS_KIN"/>
    <property type="match status" value="1"/>
</dbReference>
<organism evidence="21 22">
    <name type="scientific">Phocaeicola sartorii</name>
    <dbReference type="NCBI Taxonomy" id="671267"/>
    <lineage>
        <taxon>Bacteria</taxon>
        <taxon>Pseudomonadati</taxon>
        <taxon>Bacteroidota</taxon>
        <taxon>Bacteroidia</taxon>
        <taxon>Bacteroidales</taxon>
        <taxon>Bacteroidaceae</taxon>
        <taxon>Phocaeicola</taxon>
    </lineage>
</organism>
<evidence type="ECO:0000256" key="14">
    <source>
        <dbReference type="PROSITE-ProRule" id="PRU00169"/>
    </source>
</evidence>
<dbReference type="InterPro" id="IPR008207">
    <property type="entry name" value="Sig_transdc_His_kin_Hpt_dom"/>
</dbReference>
<name>A0A4S2FQL7_9BACT</name>
<evidence type="ECO:0000256" key="2">
    <source>
        <dbReference type="ARBA" id="ARBA00004429"/>
    </source>
</evidence>
<dbReference type="CDD" id="cd00082">
    <property type="entry name" value="HisKA"/>
    <property type="match status" value="1"/>
</dbReference>
<evidence type="ECO:0000256" key="4">
    <source>
        <dbReference type="ARBA" id="ARBA00022475"/>
    </source>
</evidence>
<feature type="coiled-coil region" evidence="15">
    <location>
        <begin position="317"/>
        <end position="344"/>
    </location>
</feature>
<feature type="domain" description="Histidine kinase" evidence="18">
    <location>
        <begin position="344"/>
        <end position="558"/>
    </location>
</feature>
<dbReference type="PANTHER" id="PTHR43047">
    <property type="entry name" value="TWO-COMPONENT HISTIDINE PROTEIN KINASE"/>
    <property type="match status" value="1"/>
</dbReference>
<feature type="modified residue" description="Phosphohistidine" evidence="13">
    <location>
        <position position="794"/>
    </location>
</feature>
<dbReference type="SMART" id="SM00448">
    <property type="entry name" value="REC"/>
    <property type="match status" value="1"/>
</dbReference>
<dbReference type="RefSeq" id="WP_135950923.1">
    <property type="nucleotide sequence ID" value="NZ_CAKOCL010000013.1"/>
</dbReference>
<keyword evidence="5" id="KW-0997">Cell inner membrane</keyword>
<comment type="catalytic activity">
    <reaction evidence="1">
        <text>ATP + protein L-histidine = ADP + protein N-phospho-L-histidine.</text>
        <dbReference type="EC" id="2.7.13.3"/>
    </reaction>
</comment>
<evidence type="ECO:0000259" key="18">
    <source>
        <dbReference type="PROSITE" id="PS50109"/>
    </source>
</evidence>
<dbReference type="PROSITE" id="PS50110">
    <property type="entry name" value="RESPONSE_REGULATORY"/>
    <property type="match status" value="1"/>
</dbReference>
<feature type="domain" description="HPt" evidence="20">
    <location>
        <begin position="755"/>
        <end position="850"/>
    </location>
</feature>
<dbReference type="SUPFAM" id="SSF47226">
    <property type="entry name" value="Histidine-containing phosphotransfer domain, HPT domain"/>
    <property type="match status" value="1"/>
</dbReference>
<keyword evidence="10" id="KW-0547">Nucleotide-binding</keyword>
<dbReference type="GO" id="GO:0009927">
    <property type="term" value="F:histidine phosphotransfer kinase activity"/>
    <property type="evidence" value="ECO:0007669"/>
    <property type="project" value="TreeGrafter"/>
</dbReference>
<dbReference type="CDD" id="cd16922">
    <property type="entry name" value="HATPase_EvgS-ArcB-TorS-like"/>
    <property type="match status" value="1"/>
</dbReference>
<dbReference type="InterPro" id="IPR003594">
    <property type="entry name" value="HATPase_dom"/>
</dbReference>
<sequence length="862" mass="96995">MSLPNRSTKLKVASGYILLTALLFLSIGYIYQEMRSLTGTGDDEAILSQRRHVTNQIIGQLYQAEVIGQSLSTGQLGQYHRYKRTMKQANTALDSLRTLLADSIQLARLDTVEMLFMEKERNMRNLLRAIQEGGTDKIYKQHIDELIAEQDSLLSLPHVRKKVITHTNSYVIRKKPKSFFKRLGEVFAPGKADSTQVSNVIQEEYTDTLTEAYSPADTVAILLKDIQSRVTDTHQERMEMVNRRTQSLRLSGLKLSQKVNQLLSTIEEEEQALAQKKHIQEEYIRQSSIRTMAGIAIAAVVLAILFLVLIWRDITRSNHYRRELEKAKRRAEDLLAAREKLMLTITHDIKAPVGSILGYTDLLERITTEERQRFYLNNMQSSANHLLGLVKSLLDYHRLDAHKMDINLVSFNPRQLFDTIYISFKPMADSKQLELNYHCNESLNRVYTGDPFRIRQIAENLLSNALKFTREGSITLQAALENGQLHFSISDTGCGISREEQQRIFQEFTRLHNAQGQEGFGLGLAITRKLVLLLEGDIKIESEPGKGSRFHVYLPLPEGPSVPDENLSGAKAEHAPTSPDAAGIRSTDTPAAPHEDSEPLHLILIDDDRIQLQLTTAMLERPGVTVTCCHHPEELLNKLKEERFDALLTDIQMPAMNGFDLLKTLRTLGTSWVQTLPVIALTARSDMDEAYFRSHGFAGCLHKPFTINELFTAISQATGKDIPAVENSSTHEAPAEESRQEALNFSALTAFSEDDPEAAAEILRTFISETKKNCENMKKALAERNMEGITAMAHKLLPLFTMLGATRCIPALTWMEQRRGTTEVSEEAVEKTIFIINETGKVIDEAQKQAGSPEEGGKIKPC</sequence>
<comment type="subcellular location">
    <subcellularLocation>
        <location evidence="2">Cell inner membrane</location>
        <topology evidence="2">Multi-pass membrane protein</topology>
    </subcellularLocation>
</comment>
<gene>
    <name evidence="21" type="ORF">E5339_06875</name>
</gene>
<keyword evidence="10" id="KW-0067">ATP-binding</keyword>
<evidence type="ECO:0000256" key="17">
    <source>
        <dbReference type="SAM" id="Phobius"/>
    </source>
</evidence>
<dbReference type="InterPro" id="IPR001789">
    <property type="entry name" value="Sig_transdc_resp-reg_receiver"/>
</dbReference>